<dbReference type="GO" id="GO:0005829">
    <property type="term" value="C:cytosol"/>
    <property type="evidence" value="ECO:0007669"/>
    <property type="project" value="InterPro"/>
</dbReference>
<dbReference type="InterPro" id="IPR029762">
    <property type="entry name" value="PGP-I_bact-type"/>
</dbReference>
<keyword evidence="8 9" id="KW-0788">Thiol protease</keyword>
<dbReference type="AlphaFoldDB" id="A0A7H8NH31"/>
<dbReference type="CDD" id="cd00501">
    <property type="entry name" value="Peptidase_C15"/>
    <property type="match status" value="1"/>
</dbReference>
<dbReference type="PANTHER" id="PTHR23402:SF1">
    <property type="entry name" value="PYROGLUTAMYL-PEPTIDASE I"/>
    <property type="match status" value="1"/>
</dbReference>
<proteinExistence type="inferred from homology"/>
<reference evidence="12 13" key="1">
    <citation type="submission" date="2020-06" db="EMBL/GenBank/DDBJ databases">
        <title>Genome mining for natural products.</title>
        <authorList>
            <person name="Zhang B."/>
            <person name="Shi J."/>
            <person name="Ge H."/>
        </authorList>
    </citation>
    <scope>NUCLEOTIDE SEQUENCE [LARGE SCALE GENOMIC DNA]</scope>
    <source>
        <strain evidence="12 13">NA00687</strain>
    </source>
</reference>
<evidence type="ECO:0000256" key="7">
    <source>
        <dbReference type="ARBA" id="ARBA00022801"/>
    </source>
</evidence>
<dbReference type="Proteomes" id="UP000509303">
    <property type="component" value="Chromosome"/>
</dbReference>
<dbReference type="InterPro" id="IPR000816">
    <property type="entry name" value="Peptidase_C15"/>
</dbReference>
<gene>
    <name evidence="9 12" type="primary">pcp</name>
    <name evidence="12" type="ORF">HUT08_33775</name>
</gene>
<feature type="compositionally biased region" description="Pro residues" evidence="11">
    <location>
        <begin position="1"/>
        <end position="11"/>
    </location>
</feature>
<keyword evidence="7 9" id="KW-0378">Hydrolase</keyword>
<feature type="active site" evidence="9 10">
    <location>
        <position position="129"/>
    </location>
</feature>
<keyword evidence="5 9" id="KW-0963">Cytoplasm</keyword>
<feature type="compositionally biased region" description="Low complexity" evidence="11">
    <location>
        <begin position="16"/>
        <end position="26"/>
    </location>
</feature>
<dbReference type="Pfam" id="PF01470">
    <property type="entry name" value="Peptidase_C15"/>
    <property type="match status" value="1"/>
</dbReference>
<name>A0A7H8NH31_9ACTN</name>
<dbReference type="InterPro" id="IPR033693">
    <property type="entry name" value="PGPEP1_Glu_AS"/>
</dbReference>
<dbReference type="Gene3D" id="3.40.630.20">
    <property type="entry name" value="Peptidase C15, pyroglutamyl peptidase I-like"/>
    <property type="match status" value="1"/>
</dbReference>
<dbReference type="SUPFAM" id="SSF53182">
    <property type="entry name" value="Pyrrolidone carboxyl peptidase (pyroglutamate aminopeptidase)"/>
    <property type="match status" value="1"/>
</dbReference>
<feature type="active site" evidence="9">
    <location>
        <position position="192"/>
    </location>
</feature>
<dbReference type="InterPro" id="IPR036440">
    <property type="entry name" value="Peptidase_C15-like_sf"/>
</dbReference>
<comment type="function">
    <text evidence="2 9">Removes 5-oxoproline from various penultimate amino acid residues except L-proline.</text>
</comment>
<evidence type="ECO:0000313" key="12">
    <source>
        <dbReference type="EMBL" id="QKW53696.1"/>
    </source>
</evidence>
<dbReference type="InterPro" id="IPR016125">
    <property type="entry name" value="Peptidase_C15-like"/>
</dbReference>
<dbReference type="RefSeq" id="WP_176165401.1">
    <property type="nucleotide sequence ID" value="NZ_CP054929.1"/>
</dbReference>
<feature type="active site" evidence="9">
    <location>
        <position position="216"/>
    </location>
</feature>
<sequence length="263" mass="26017">MSALPPEPQPVPVTSTPPRTGGDTATAGGGAGTDPGGAGRPAAGKGQARPQRVLLTGFEPFGGEAVNPSWSAVRQAAAQPLPGVEWSTAELPCVFGAALDALREAVAAAEPDIVLCVGQAGGRPDVTVERVAINVDDARIPDNAGAQPIDEPVVPGGPAAYFAALPIKACVAAARAAGAPASVSQTAGTFVCNHVFYGLMHLIATERPALRGGFVHVPYAPEQVPDGGAPALAVTDSAVALRAVAATAAAGTPELRAVGGATH</sequence>
<evidence type="ECO:0000256" key="1">
    <source>
        <dbReference type="ARBA" id="ARBA00001770"/>
    </source>
</evidence>
<dbReference type="PRINTS" id="PR00706">
    <property type="entry name" value="PYROGLUPTASE"/>
</dbReference>
<dbReference type="EMBL" id="CP054929">
    <property type="protein sequence ID" value="QKW53696.1"/>
    <property type="molecule type" value="Genomic_DNA"/>
</dbReference>
<dbReference type="NCBIfam" id="TIGR00504">
    <property type="entry name" value="pyro_pdase"/>
    <property type="match status" value="1"/>
</dbReference>
<comment type="subcellular location">
    <subcellularLocation>
        <location evidence="3 9">Cytoplasm</location>
    </subcellularLocation>
</comment>
<evidence type="ECO:0000256" key="9">
    <source>
        <dbReference type="HAMAP-Rule" id="MF_00417"/>
    </source>
</evidence>
<evidence type="ECO:0000256" key="3">
    <source>
        <dbReference type="ARBA" id="ARBA00004496"/>
    </source>
</evidence>
<evidence type="ECO:0000256" key="11">
    <source>
        <dbReference type="SAM" id="MobiDB-lite"/>
    </source>
</evidence>
<comment type="similarity">
    <text evidence="4 9">Belongs to the peptidase C15 family.</text>
</comment>
<protein>
    <recommendedName>
        <fullName evidence="9">Pyrrolidone-carboxylate peptidase</fullName>
        <ecNumber evidence="9">3.4.19.3</ecNumber>
    </recommendedName>
    <alternativeName>
        <fullName evidence="9">5-oxoprolyl-peptidase</fullName>
    </alternativeName>
    <alternativeName>
        <fullName evidence="9">Pyroglutamyl-peptidase I</fullName>
        <shortName evidence="9">PGP-I</shortName>
        <shortName evidence="9">Pyrase</shortName>
    </alternativeName>
</protein>
<feature type="region of interest" description="Disordered" evidence="11">
    <location>
        <begin position="1"/>
        <end position="48"/>
    </location>
</feature>
<evidence type="ECO:0000256" key="2">
    <source>
        <dbReference type="ARBA" id="ARBA00002280"/>
    </source>
</evidence>
<feature type="compositionally biased region" description="Gly residues" evidence="11">
    <location>
        <begin position="27"/>
        <end position="39"/>
    </location>
</feature>
<dbReference type="PANTHER" id="PTHR23402">
    <property type="entry name" value="PROTEASE FAMILY C15 PYROGLUTAMYL-PEPTIDASE I-RELATED"/>
    <property type="match status" value="1"/>
</dbReference>
<keyword evidence="13" id="KW-1185">Reference proteome</keyword>
<evidence type="ECO:0000256" key="6">
    <source>
        <dbReference type="ARBA" id="ARBA00022670"/>
    </source>
</evidence>
<evidence type="ECO:0000256" key="10">
    <source>
        <dbReference type="PROSITE-ProRule" id="PRU10076"/>
    </source>
</evidence>
<dbReference type="NCBIfam" id="NF009676">
    <property type="entry name" value="PRK13197.1"/>
    <property type="match status" value="1"/>
</dbReference>
<dbReference type="FunFam" id="3.40.630.20:FF:000001">
    <property type="entry name" value="Pyrrolidone-carboxylate peptidase"/>
    <property type="match status" value="1"/>
</dbReference>
<evidence type="ECO:0000256" key="4">
    <source>
        <dbReference type="ARBA" id="ARBA00006641"/>
    </source>
</evidence>
<dbReference type="GO" id="GO:0006508">
    <property type="term" value="P:proteolysis"/>
    <property type="evidence" value="ECO:0007669"/>
    <property type="project" value="UniProtKB-KW"/>
</dbReference>
<accession>A0A7H8NH31</accession>
<dbReference type="HAMAP" id="MF_00417">
    <property type="entry name" value="Pyrrolid_peptidase"/>
    <property type="match status" value="1"/>
</dbReference>
<evidence type="ECO:0000256" key="8">
    <source>
        <dbReference type="ARBA" id="ARBA00022807"/>
    </source>
</evidence>
<evidence type="ECO:0000256" key="5">
    <source>
        <dbReference type="ARBA" id="ARBA00022490"/>
    </source>
</evidence>
<comment type="subunit">
    <text evidence="9">Homotetramer.</text>
</comment>
<dbReference type="GO" id="GO:0016920">
    <property type="term" value="F:pyroglutamyl-peptidase activity"/>
    <property type="evidence" value="ECO:0007669"/>
    <property type="project" value="UniProtKB-UniRule"/>
</dbReference>
<dbReference type="EC" id="3.4.19.3" evidence="9"/>
<keyword evidence="6 9" id="KW-0645">Protease</keyword>
<evidence type="ECO:0000313" key="13">
    <source>
        <dbReference type="Proteomes" id="UP000509303"/>
    </source>
</evidence>
<comment type="catalytic activity">
    <reaction evidence="1 9 10">
        <text>Release of an N-terminal pyroglutamyl group from a polypeptide, the second amino acid generally not being Pro.</text>
        <dbReference type="EC" id="3.4.19.3"/>
    </reaction>
</comment>
<organism evidence="12 13">
    <name type="scientific">Streptomyces buecherae</name>
    <dbReference type="NCBI Taxonomy" id="2763006"/>
    <lineage>
        <taxon>Bacteria</taxon>
        <taxon>Bacillati</taxon>
        <taxon>Actinomycetota</taxon>
        <taxon>Actinomycetes</taxon>
        <taxon>Kitasatosporales</taxon>
        <taxon>Streptomycetaceae</taxon>
        <taxon>Streptomyces</taxon>
    </lineage>
</organism>
<dbReference type="PROSITE" id="PS01333">
    <property type="entry name" value="PYRASE_GLU"/>
    <property type="match status" value="1"/>
</dbReference>